<proteinExistence type="predicted"/>
<evidence type="ECO:0000256" key="1">
    <source>
        <dbReference type="SAM" id="MobiDB-lite"/>
    </source>
</evidence>
<dbReference type="Proteomes" id="UP001165060">
    <property type="component" value="Unassembled WGS sequence"/>
</dbReference>
<dbReference type="EMBL" id="BRYB01000313">
    <property type="protein sequence ID" value="GMI27558.1"/>
    <property type="molecule type" value="Genomic_DNA"/>
</dbReference>
<dbReference type="SUPFAM" id="SSF51445">
    <property type="entry name" value="(Trans)glycosidases"/>
    <property type="match status" value="1"/>
</dbReference>
<keyword evidence="4" id="KW-1185">Reference proteome</keyword>
<dbReference type="InterPro" id="IPR043534">
    <property type="entry name" value="EBDG/EBM"/>
</dbReference>
<accession>A0ABQ6MKI6</accession>
<comment type="caution">
    <text evidence="3">The sequence shown here is derived from an EMBL/GenBank/DDBJ whole genome shotgun (WGS) entry which is preliminary data.</text>
</comment>
<reference evidence="3 4" key="1">
    <citation type="journal article" date="2023" name="Commun. Biol.">
        <title>Genome analysis of Parmales, the sister group of diatoms, reveals the evolutionary specialization of diatoms from phago-mixotrophs to photoautotrophs.</title>
        <authorList>
            <person name="Ban H."/>
            <person name="Sato S."/>
            <person name="Yoshikawa S."/>
            <person name="Yamada K."/>
            <person name="Nakamura Y."/>
            <person name="Ichinomiya M."/>
            <person name="Sato N."/>
            <person name="Blanc-Mathieu R."/>
            <person name="Endo H."/>
            <person name="Kuwata A."/>
            <person name="Ogata H."/>
        </authorList>
    </citation>
    <scope>NUCLEOTIDE SEQUENCE [LARGE SCALE GENOMIC DNA]</scope>
</reference>
<dbReference type="SUPFAM" id="SSF49303">
    <property type="entry name" value="beta-Galactosidase/glucuronidase domain"/>
    <property type="match status" value="1"/>
</dbReference>
<dbReference type="InterPro" id="IPR036156">
    <property type="entry name" value="Beta-gal/glucu_dom_sf"/>
</dbReference>
<dbReference type="InterPro" id="IPR013783">
    <property type="entry name" value="Ig-like_fold"/>
</dbReference>
<dbReference type="InterPro" id="IPR017853">
    <property type="entry name" value="GH"/>
</dbReference>
<sequence>MALCLLSTAATSSPPNPPQSPSYSSSIISGTMCPSPENSDVAATCHSTSYPTTTLSALVSSPQSPFNLTQPPFCSPSCTSSEILFYGSNLLETPDIYNDPTFYSFTHELDLPAPPSSLPSLPPSETYAFLHLPGILLKAEITYEGVLLPDSPSGLMKSHIVPLPALPTRSSKLSLAVTPPSPTLPSDQCPSPPADGVNCGQGGDHELADTTGVPQFLAGWDWAAAIPDRSSGLPLPPSILWTGPARLSSPLVSTVSISEPSDGVADAEMSAEILVTNNSPKDMKATVSLELAGLALKVEVELPPLATLPVTFDGFSIPSARLWYPWQLGEPHLHPATFTVSTASVPVSHSVQLNVGIRTVTTSVDSSAKGRVFEVNQRRVFLQGGNWITPDAIFAFSANPERYFDEVWLHREAGLNLIRVWGGGVSESDHFYEAADELGMLVLQEFWMSGDNNGRWGGDYDYPADKVGYLEAAEDVVLRLRAHASLLFWCGGNELWAEGGGSPPAQIQEGLRNIMAERDAGRFLIMSSMDGGLNGLDMDEHDEEFALAVKDGPYGFLFPSQYWAEVNPGMTNGSTVEVGFQPEVGASSFPRAEGFEKFIPGGGVPAEGASELPPHWDFHKYEGYNLNGSSTDAVYQYGAVDSVADYSANANLAATQQYQALFEGFTGKMWAPAEEGGKTAVVMWKTQSPWPALRGFLYDYWLEPTGTFEGVRGGTGGRRLVKSQLNLASLEVEIVNRGGVGVEAGEVVEVHWFGKGGEEVGDGQEVVFEDGIEAMSVGTGGGVEVPASEAVLFGRLRRGAEEDWLWLQQDEDYRELGEWRKGGGGGDDVKVKLVGEGAGEKGGWRAELIVKVGGDGILLAPYLQAWSGGAQMGAVVADFDLVLLNDGREVGVVVEARRRPDKLVIRSYAGPDVEIKL</sequence>
<dbReference type="PANTHER" id="PTHR43536:SF1">
    <property type="entry name" value="MANNOSYLGLYCOPROTEIN ENDO-BETA-MANNOSIDASE"/>
    <property type="match status" value="1"/>
</dbReference>
<feature type="domain" description="Glycoside hydrolase family 2 immunoglobulin-like beta-sandwich" evidence="2">
    <location>
        <begin position="262"/>
        <end position="358"/>
    </location>
</feature>
<gene>
    <name evidence="3" type="ORF">TeGR_g13141</name>
</gene>
<evidence type="ECO:0000313" key="4">
    <source>
        <dbReference type="Proteomes" id="UP001165060"/>
    </source>
</evidence>
<dbReference type="Gene3D" id="3.20.20.80">
    <property type="entry name" value="Glycosidases"/>
    <property type="match status" value="1"/>
</dbReference>
<evidence type="ECO:0000259" key="2">
    <source>
        <dbReference type="Pfam" id="PF00703"/>
    </source>
</evidence>
<name>A0ABQ6MKI6_9STRA</name>
<feature type="region of interest" description="Disordered" evidence="1">
    <location>
        <begin position="174"/>
        <end position="195"/>
    </location>
</feature>
<dbReference type="Gene3D" id="2.60.40.10">
    <property type="entry name" value="Immunoglobulins"/>
    <property type="match status" value="1"/>
</dbReference>
<organism evidence="3 4">
    <name type="scientific">Tetraparma gracilis</name>
    <dbReference type="NCBI Taxonomy" id="2962635"/>
    <lineage>
        <taxon>Eukaryota</taxon>
        <taxon>Sar</taxon>
        <taxon>Stramenopiles</taxon>
        <taxon>Ochrophyta</taxon>
        <taxon>Bolidophyceae</taxon>
        <taxon>Parmales</taxon>
        <taxon>Triparmaceae</taxon>
        <taxon>Tetraparma</taxon>
    </lineage>
</organism>
<protein>
    <recommendedName>
        <fullName evidence="2">Glycoside hydrolase family 2 immunoglobulin-like beta-sandwich domain-containing protein</fullName>
    </recommendedName>
</protein>
<feature type="region of interest" description="Disordered" evidence="1">
    <location>
        <begin position="9"/>
        <end position="29"/>
    </location>
</feature>
<dbReference type="PANTHER" id="PTHR43536">
    <property type="entry name" value="MANNOSYLGLYCOPROTEIN ENDO-BETA-MANNOSIDASE"/>
    <property type="match status" value="1"/>
</dbReference>
<dbReference type="Pfam" id="PF00703">
    <property type="entry name" value="Glyco_hydro_2"/>
    <property type="match status" value="1"/>
</dbReference>
<evidence type="ECO:0000313" key="3">
    <source>
        <dbReference type="EMBL" id="GMI27558.1"/>
    </source>
</evidence>
<dbReference type="InterPro" id="IPR006102">
    <property type="entry name" value="Ig-like_GH2"/>
</dbReference>